<evidence type="ECO:0000313" key="1">
    <source>
        <dbReference type="EMBL" id="HFW32341.1"/>
    </source>
</evidence>
<proteinExistence type="predicted"/>
<gene>
    <name evidence="1" type="ORF">ENW66_05255</name>
</gene>
<dbReference type="AlphaFoldDB" id="A0A7C3RDD2"/>
<evidence type="ECO:0008006" key="2">
    <source>
        <dbReference type="Google" id="ProtNLM"/>
    </source>
</evidence>
<dbReference type="EMBL" id="DTLB01000032">
    <property type="protein sequence ID" value="HFW32341.1"/>
    <property type="molecule type" value="Genomic_DNA"/>
</dbReference>
<accession>A0A7C3RDD2</accession>
<organism evidence="1">
    <name type="scientific">Archaeoglobus fulgidus</name>
    <dbReference type="NCBI Taxonomy" id="2234"/>
    <lineage>
        <taxon>Archaea</taxon>
        <taxon>Methanobacteriati</taxon>
        <taxon>Methanobacteriota</taxon>
        <taxon>Archaeoglobi</taxon>
        <taxon>Archaeoglobales</taxon>
        <taxon>Archaeoglobaceae</taxon>
        <taxon>Archaeoglobus</taxon>
    </lineage>
</organism>
<comment type="caution">
    <text evidence="1">The sequence shown here is derived from an EMBL/GenBank/DDBJ whole genome shotgun (WGS) entry which is preliminary data.</text>
</comment>
<name>A0A7C3RDD2_ARCFL</name>
<reference evidence="1" key="1">
    <citation type="journal article" date="2020" name="mSystems">
        <title>Genome- and Community-Level Interaction Insights into Carbon Utilization and Element Cycling Functions of Hydrothermarchaeota in Hydrothermal Sediment.</title>
        <authorList>
            <person name="Zhou Z."/>
            <person name="Liu Y."/>
            <person name="Xu W."/>
            <person name="Pan J."/>
            <person name="Luo Z.H."/>
            <person name="Li M."/>
        </authorList>
    </citation>
    <scope>NUCLEOTIDE SEQUENCE [LARGE SCALE GENOMIC DNA]</scope>
    <source>
        <strain evidence="1">SpSt-87</strain>
    </source>
</reference>
<sequence length="167" mass="19568">MRMERLKILKAFLEALRRSTGFNFNVNRFDHRLKLQKLVYIAKSLGVPKLEYDFNLYLRGPYSPELADDYYNLGEGAEISEDEVKAFLSNEAFHRFVELVNGEDGTWLEIAATLIDLKKVVDDLVRRELVEGDKEEILINQTLNRKPFAYRKYVKEVLDKLKLHQAI</sequence>
<protein>
    <recommendedName>
        <fullName evidence="2">Antitoxin SocA-like Panacea domain-containing protein</fullName>
    </recommendedName>
</protein>